<evidence type="ECO:0000256" key="2">
    <source>
        <dbReference type="ARBA" id="ARBA00009431"/>
    </source>
</evidence>
<organism evidence="5 6">
    <name type="scientific">Nicotiana sylvestris</name>
    <name type="common">Wood tobacco</name>
    <name type="synonym">South American tobacco</name>
    <dbReference type="NCBI Taxonomy" id="4096"/>
    <lineage>
        <taxon>Eukaryota</taxon>
        <taxon>Viridiplantae</taxon>
        <taxon>Streptophyta</taxon>
        <taxon>Embryophyta</taxon>
        <taxon>Tracheophyta</taxon>
        <taxon>Spermatophyta</taxon>
        <taxon>Magnoliopsida</taxon>
        <taxon>eudicotyledons</taxon>
        <taxon>Gunneridae</taxon>
        <taxon>Pentapetalae</taxon>
        <taxon>asterids</taxon>
        <taxon>lamiids</taxon>
        <taxon>Solanales</taxon>
        <taxon>Solanaceae</taxon>
        <taxon>Nicotianoideae</taxon>
        <taxon>Nicotianeae</taxon>
        <taxon>Nicotiana</taxon>
    </lineage>
</organism>
<sequence length="227" mass="25201">MVNVNEGQMAAEERVNSALGSIIPQKGSKKKDKISALPGQPSGVNFDQYSGYVTVDADAGRALFYYFTESTQDRTNKPLVLWLNGGPGCSSFGNGGMAELGQFRVNNDGNTLWLNEFAWNTVANVLFLESPAGVGFSYSNRLSGDKRSSEASHNFLINWMERFPEYKNRDFYIAGESYAGQYVPQLAQLILSRKKTNPNIVFNLQGIAVSSVFQDSYIIRPYIFSKI</sequence>
<keyword evidence="5" id="KW-1185">Reference proteome</keyword>
<dbReference type="PANTHER" id="PTHR11802:SF460">
    <property type="entry name" value="CARBOXYPEPTIDASE"/>
    <property type="match status" value="1"/>
</dbReference>
<dbReference type="PROSITE" id="PS00131">
    <property type="entry name" value="CARBOXYPEPT_SER_SER"/>
    <property type="match status" value="1"/>
</dbReference>
<gene>
    <name evidence="6" type="primary">LOC104246823</name>
</gene>
<evidence type="ECO:0000256" key="4">
    <source>
        <dbReference type="RuleBase" id="RU361156"/>
    </source>
</evidence>
<proteinExistence type="inferred from homology"/>
<reference evidence="6" key="2">
    <citation type="submission" date="2025-08" db="UniProtKB">
        <authorList>
            <consortium name="RefSeq"/>
        </authorList>
    </citation>
    <scope>IDENTIFICATION</scope>
    <source>
        <tissue evidence="6">Leaf</tissue>
    </source>
</reference>
<dbReference type="Gene3D" id="3.40.50.1820">
    <property type="entry name" value="alpha/beta hydrolase"/>
    <property type="match status" value="1"/>
</dbReference>
<dbReference type="GO" id="GO:0006508">
    <property type="term" value="P:proteolysis"/>
    <property type="evidence" value="ECO:0007669"/>
    <property type="project" value="UniProtKB-KW"/>
</dbReference>
<accession>A0A1U7YGE5</accession>
<protein>
    <recommendedName>
        <fullName evidence="4">Carboxypeptidase</fullName>
        <ecNumber evidence="4">3.4.16.-</ecNumber>
    </recommendedName>
</protein>
<dbReference type="EC" id="3.4.16.-" evidence="4"/>
<dbReference type="InterPro" id="IPR001563">
    <property type="entry name" value="Peptidase_S10"/>
</dbReference>
<keyword evidence="4" id="KW-0378">Hydrolase</keyword>
<dbReference type="GO" id="GO:0005773">
    <property type="term" value="C:vacuole"/>
    <property type="evidence" value="ECO:0007669"/>
    <property type="project" value="TreeGrafter"/>
</dbReference>
<dbReference type="GO" id="GO:0004185">
    <property type="term" value="F:serine-type carboxypeptidase activity"/>
    <property type="evidence" value="ECO:0007669"/>
    <property type="project" value="UniProtKB-UniRule"/>
</dbReference>
<dbReference type="Pfam" id="PF00450">
    <property type="entry name" value="Peptidase_S10"/>
    <property type="match status" value="1"/>
</dbReference>
<dbReference type="Proteomes" id="UP000189701">
    <property type="component" value="Unplaced"/>
</dbReference>
<dbReference type="SUPFAM" id="SSF53474">
    <property type="entry name" value="alpha/beta-Hydrolases"/>
    <property type="match status" value="1"/>
</dbReference>
<keyword evidence="3" id="KW-0964">Secreted</keyword>
<dbReference type="InterPro" id="IPR029058">
    <property type="entry name" value="AB_hydrolase_fold"/>
</dbReference>
<keyword evidence="4" id="KW-0645">Protease</keyword>
<keyword evidence="4" id="KW-0121">Carboxypeptidase</keyword>
<comment type="subcellular location">
    <subcellularLocation>
        <location evidence="1">Secreted</location>
    </subcellularLocation>
</comment>
<dbReference type="InterPro" id="IPR018202">
    <property type="entry name" value="Ser_caboxypep_ser_AS"/>
</dbReference>
<dbReference type="PANTHER" id="PTHR11802">
    <property type="entry name" value="SERINE PROTEASE FAMILY S10 SERINE CARBOXYPEPTIDASE"/>
    <property type="match status" value="1"/>
</dbReference>
<dbReference type="GO" id="GO:0005576">
    <property type="term" value="C:extracellular region"/>
    <property type="evidence" value="ECO:0007669"/>
    <property type="project" value="UniProtKB-SubCell"/>
</dbReference>
<comment type="similarity">
    <text evidence="2 4">Belongs to the peptidase S10 family.</text>
</comment>
<evidence type="ECO:0000256" key="1">
    <source>
        <dbReference type="ARBA" id="ARBA00004613"/>
    </source>
</evidence>
<name>A0A1U7YGE5_NICSY</name>
<dbReference type="PRINTS" id="PR00724">
    <property type="entry name" value="CRBOXYPTASEC"/>
</dbReference>
<dbReference type="eggNOG" id="KOG1282">
    <property type="taxonomic scope" value="Eukaryota"/>
</dbReference>
<dbReference type="RefSeq" id="XP_009801011.1">
    <property type="nucleotide sequence ID" value="XM_009802709.1"/>
</dbReference>
<dbReference type="AlphaFoldDB" id="A0A1U7YGE5"/>
<evidence type="ECO:0000313" key="6">
    <source>
        <dbReference type="RefSeq" id="XP_009801011.1"/>
    </source>
</evidence>
<reference evidence="5" key="1">
    <citation type="journal article" date="2013" name="Genome Biol.">
        <title>Reference genomes and transcriptomes of Nicotiana sylvestris and Nicotiana tomentosiformis.</title>
        <authorList>
            <person name="Sierro N."/>
            <person name="Battey J.N."/>
            <person name="Ouadi S."/>
            <person name="Bovet L."/>
            <person name="Goepfert S."/>
            <person name="Bakaher N."/>
            <person name="Peitsch M.C."/>
            <person name="Ivanov N.V."/>
        </authorList>
    </citation>
    <scope>NUCLEOTIDE SEQUENCE [LARGE SCALE GENOMIC DNA]</scope>
</reference>
<evidence type="ECO:0000256" key="3">
    <source>
        <dbReference type="ARBA" id="ARBA00022525"/>
    </source>
</evidence>
<evidence type="ECO:0000313" key="5">
    <source>
        <dbReference type="Proteomes" id="UP000189701"/>
    </source>
</evidence>